<dbReference type="UniPathway" id="UPA00275">
    <property type="reaction ID" value="UER00399"/>
</dbReference>
<feature type="binding site" evidence="14">
    <location>
        <position position="38"/>
    </location>
    <ligand>
        <name>Mg(2+)</name>
        <dbReference type="ChEBI" id="CHEBI:18420"/>
        <label>1</label>
    </ligand>
</feature>
<comment type="similarity">
    <text evidence="5">In the N-terminal section; belongs to the DHBP synthase family.</text>
</comment>
<comment type="cofactor">
    <cofactor evidence="14">
        <name>Mg(2+)</name>
        <dbReference type="ChEBI" id="CHEBI:18420"/>
    </cofactor>
    <cofactor evidence="14">
        <name>Mn(2+)</name>
        <dbReference type="ChEBI" id="CHEBI:29035"/>
    </cofactor>
    <text evidence="14">Binds 2 divalent metal cations per subunit. Magnesium or manganese.</text>
</comment>
<evidence type="ECO:0000256" key="2">
    <source>
        <dbReference type="ARBA" id="ARBA00001936"/>
    </source>
</evidence>
<comment type="catalytic activity">
    <reaction evidence="1 14">
        <text>D-ribulose 5-phosphate = (2S)-2-hydroxy-3-oxobutyl phosphate + formate + H(+)</text>
        <dbReference type="Rhea" id="RHEA:18457"/>
        <dbReference type="ChEBI" id="CHEBI:15378"/>
        <dbReference type="ChEBI" id="CHEBI:15740"/>
        <dbReference type="ChEBI" id="CHEBI:58121"/>
        <dbReference type="ChEBI" id="CHEBI:58830"/>
        <dbReference type="EC" id="4.1.99.12"/>
    </reaction>
</comment>
<keyword evidence="12 14" id="KW-0464">Manganese</keyword>
<comment type="subunit">
    <text evidence="14">Homodimer.</text>
</comment>
<evidence type="ECO:0000256" key="11">
    <source>
        <dbReference type="ARBA" id="ARBA00022842"/>
    </source>
</evidence>
<keyword evidence="9 14" id="KW-0686">Riboflavin biosynthesis</keyword>
<comment type="pathway">
    <text evidence="4 14">Cofactor biosynthesis; riboflavin biosynthesis; 2-hydroxy-3-oxobutyl phosphate from D-ribulose 5-phosphate: step 1/1.</text>
</comment>
<feature type="domain" description="GTP cyclohydrolase II" evidence="15">
    <location>
        <begin position="220"/>
        <end position="367"/>
    </location>
</feature>
<evidence type="ECO:0000256" key="1">
    <source>
        <dbReference type="ARBA" id="ARBA00000141"/>
    </source>
</evidence>
<feature type="binding site" evidence="14">
    <location>
        <begin position="150"/>
        <end position="154"/>
    </location>
    <ligand>
        <name>D-ribulose 5-phosphate</name>
        <dbReference type="ChEBI" id="CHEBI:58121"/>
    </ligand>
</feature>
<dbReference type="PANTHER" id="PTHR21327">
    <property type="entry name" value="GTP CYCLOHYDROLASE II-RELATED"/>
    <property type="match status" value="1"/>
</dbReference>
<keyword evidence="13 14" id="KW-0456">Lyase</keyword>
<dbReference type="STRING" id="439228.SAMN06295920_102232"/>
<dbReference type="Proteomes" id="UP000189818">
    <property type="component" value="Unassembled WGS sequence"/>
</dbReference>
<dbReference type="SUPFAM" id="SSF55821">
    <property type="entry name" value="YrdC/RibB"/>
    <property type="match status" value="1"/>
</dbReference>
<dbReference type="RefSeq" id="WP_139385027.1">
    <property type="nucleotide sequence ID" value="NZ_FUYM01000002.1"/>
</dbReference>
<dbReference type="GO" id="GO:0000287">
    <property type="term" value="F:magnesium ion binding"/>
    <property type="evidence" value="ECO:0007669"/>
    <property type="project" value="UniProtKB-UniRule"/>
</dbReference>
<evidence type="ECO:0000256" key="10">
    <source>
        <dbReference type="ARBA" id="ARBA00022723"/>
    </source>
</evidence>
<keyword evidence="17" id="KW-1185">Reference proteome</keyword>
<evidence type="ECO:0000256" key="6">
    <source>
        <dbReference type="ARBA" id="ARBA00008976"/>
    </source>
</evidence>
<accession>A0A1T5AU35</accession>
<keyword evidence="10 14" id="KW-0479">Metal-binding</keyword>
<dbReference type="InterPro" id="IPR000422">
    <property type="entry name" value="DHBP_synthase_RibB"/>
</dbReference>
<dbReference type="FunFam" id="3.90.870.10:FF:000001">
    <property type="entry name" value="Riboflavin biosynthesis protein RibBA"/>
    <property type="match status" value="1"/>
</dbReference>
<dbReference type="SUPFAM" id="SSF142695">
    <property type="entry name" value="RibA-like"/>
    <property type="match status" value="1"/>
</dbReference>
<dbReference type="PANTHER" id="PTHR21327:SF34">
    <property type="entry name" value="3,4-DIHYDROXY-2-BUTANONE 4-PHOSPHATE SYNTHASE"/>
    <property type="match status" value="1"/>
</dbReference>
<sequence length="385" mass="41723">MAVPRLVAESADISPIEEIIAEARAGRPFILVDSEDRENEGDLIVPAQFATPEAVNFMAVHGRGLICLSLTADRIAALRLPPMAQDNRTQHGTAFTVSIEAREGITTGISAHDRARTIQVAADPDRGPADIVSPGHVFPLAARDGGVLVRAGHTEASIDIARLAGLRPAAVICEIMNDDGTMARLPDLLGFAARHGLKIGTIADLIAYRRRTERHVVRELERDFDTIHGRFRLVAYRNLLDNSLHIALAKGTIDPDAPVTVRMHRLEFGPDVLGMSGDRHSCLSNAMKTIASEEGPGVIVLLKDWDPDWLLRQLGPADAHTCQTRALRDYGIGAQILIDLGVRKMVPITSARPNPAALPGYGLTIVGWRLFGKDGVPEDEVTLFD</sequence>
<dbReference type="OrthoDB" id="9793111at2"/>
<feature type="binding site" evidence="14">
    <location>
        <position position="38"/>
    </location>
    <ligand>
        <name>Mg(2+)</name>
        <dbReference type="ChEBI" id="CHEBI:18420"/>
        <label>2</label>
    </ligand>
</feature>
<comment type="cofactor">
    <cofactor evidence="2">
        <name>Mn(2+)</name>
        <dbReference type="ChEBI" id="CHEBI:29035"/>
    </cofactor>
</comment>
<comment type="similarity">
    <text evidence="6">In the C-terminal section; belongs to the GTP cyclohydrolase II family.</text>
</comment>
<dbReference type="InterPro" id="IPR032677">
    <property type="entry name" value="GTP_cyclohydro_II"/>
</dbReference>
<dbReference type="GO" id="GO:0008686">
    <property type="term" value="F:3,4-dihydroxy-2-butanone-4-phosphate synthase activity"/>
    <property type="evidence" value="ECO:0007669"/>
    <property type="project" value="UniProtKB-UniRule"/>
</dbReference>
<feature type="site" description="Essential for catalytic activity" evidence="14">
    <location>
        <position position="174"/>
    </location>
</feature>
<evidence type="ECO:0000256" key="12">
    <source>
        <dbReference type="ARBA" id="ARBA00023211"/>
    </source>
</evidence>
<organism evidence="16 17">
    <name type="scientific">Rhizorhabdus histidinilytica</name>
    <dbReference type="NCBI Taxonomy" id="439228"/>
    <lineage>
        <taxon>Bacteria</taxon>
        <taxon>Pseudomonadati</taxon>
        <taxon>Pseudomonadota</taxon>
        <taxon>Alphaproteobacteria</taxon>
        <taxon>Sphingomonadales</taxon>
        <taxon>Sphingomonadaceae</taxon>
        <taxon>Rhizorhabdus</taxon>
    </lineage>
</organism>
<evidence type="ECO:0000256" key="13">
    <source>
        <dbReference type="ARBA" id="ARBA00023239"/>
    </source>
</evidence>
<evidence type="ECO:0000256" key="8">
    <source>
        <dbReference type="ARBA" id="ARBA00018836"/>
    </source>
</evidence>
<dbReference type="InterPro" id="IPR017945">
    <property type="entry name" value="DHBP_synth_RibB-like_a/b_dom"/>
</dbReference>
<dbReference type="Pfam" id="PF00925">
    <property type="entry name" value="GTP_cyclohydro2"/>
    <property type="match status" value="1"/>
</dbReference>
<evidence type="ECO:0000256" key="4">
    <source>
        <dbReference type="ARBA" id="ARBA00004904"/>
    </source>
</evidence>
<gene>
    <name evidence="14" type="primary">ribB</name>
    <name evidence="16" type="ORF">SAMN06295920_102232</name>
</gene>
<name>A0A1T5AU35_9SPHN</name>
<feature type="binding site" evidence="14">
    <location>
        <position position="153"/>
    </location>
    <ligand>
        <name>Mg(2+)</name>
        <dbReference type="ChEBI" id="CHEBI:18420"/>
        <label>2</label>
    </ligand>
</feature>
<dbReference type="HAMAP" id="MF_00180">
    <property type="entry name" value="RibB"/>
    <property type="match status" value="1"/>
</dbReference>
<proteinExistence type="inferred from homology"/>
<evidence type="ECO:0000313" key="16">
    <source>
        <dbReference type="EMBL" id="SKB38508.1"/>
    </source>
</evidence>
<keyword evidence="16" id="KW-0378">Hydrolase</keyword>
<dbReference type="InterPro" id="IPR036144">
    <property type="entry name" value="RibA-like_sf"/>
</dbReference>
<dbReference type="Pfam" id="PF00926">
    <property type="entry name" value="DHBP_synthase"/>
    <property type="match status" value="1"/>
</dbReference>
<dbReference type="EC" id="4.1.99.12" evidence="7 14"/>
<dbReference type="GO" id="GO:0005829">
    <property type="term" value="C:cytosol"/>
    <property type="evidence" value="ECO:0007669"/>
    <property type="project" value="TreeGrafter"/>
</dbReference>
<dbReference type="GO" id="GO:0003935">
    <property type="term" value="F:GTP cyclohydrolase II activity"/>
    <property type="evidence" value="ECO:0007669"/>
    <property type="project" value="TreeGrafter"/>
</dbReference>
<evidence type="ECO:0000256" key="9">
    <source>
        <dbReference type="ARBA" id="ARBA00022619"/>
    </source>
</evidence>
<dbReference type="GO" id="GO:0030145">
    <property type="term" value="F:manganese ion binding"/>
    <property type="evidence" value="ECO:0007669"/>
    <property type="project" value="UniProtKB-UniRule"/>
</dbReference>
<dbReference type="Gene3D" id="3.40.50.10990">
    <property type="entry name" value="GTP cyclohydrolase II"/>
    <property type="match status" value="1"/>
</dbReference>
<comment type="function">
    <text evidence="3 14">Catalyzes the conversion of D-ribulose 5-phosphate to formate and 3,4-dihydroxy-2-butanone 4-phosphate.</text>
</comment>
<dbReference type="AlphaFoldDB" id="A0A1T5AU35"/>
<protein>
    <recommendedName>
        <fullName evidence="8 14">3,4-dihydroxy-2-butanone 4-phosphate synthase</fullName>
        <shortName evidence="14">DHBP synthase</shortName>
        <ecNumber evidence="7 14">4.1.99.12</ecNumber>
    </recommendedName>
</protein>
<evidence type="ECO:0000259" key="15">
    <source>
        <dbReference type="Pfam" id="PF00925"/>
    </source>
</evidence>
<comment type="similarity">
    <text evidence="14">Belongs to the DHBP synthase family.</text>
</comment>
<feature type="binding site" evidence="14">
    <location>
        <begin position="37"/>
        <end position="38"/>
    </location>
    <ligand>
        <name>D-ribulose 5-phosphate</name>
        <dbReference type="ChEBI" id="CHEBI:58121"/>
    </ligand>
</feature>
<evidence type="ECO:0000313" key="17">
    <source>
        <dbReference type="Proteomes" id="UP000189818"/>
    </source>
</evidence>
<dbReference type="NCBIfam" id="TIGR00506">
    <property type="entry name" value="ribB"/>
    <property type="match status" value="1"/>
</dbReference>
<keyword evidence="11 14" id="KW-0460">Magnesium</keyword>
<evidence type="ECO:0000256" key="5">
    <source>
        <dbReference type="ARBA" id="ARBA00005520"/>
    </source>
</evidence>
<feature type="binding site" evidence="14">
    <location>
        <position position="42"/>
    </location>
    <ligand>
        <name>D-ribulose 5-phosphate</name>
        <dbReference type="ChEBI" id="CHEBI:58121"/>
    </ligand>
</feature>
<evidence type="ECO:0000256" key="7">
    <source>
        <dbReference type="ARBA" id="ARBA00012153"/>
    </source>
</evidence>
<dbReference type="PIRSF" id="PIRSF001259">
    <property type="entry name" value="RibA"/>
    <property type="match status" value="1"/>
</dbReference>
<feature type="site" description="Essential for catalytic activity" evidence="14">
    <location>
        <position position="136"/>
    </location>
</feature>
<dbReference type="Gene3D" id="3.90.870.10">
    <property type="entry name" value="DHBP synthase"/>
    <property type="match status" value="1"/>
</dbReference>
<evidence type="ECO:0000256" key="3">
    <source>
        <dbReference type="ARBA" id="ARBA00002284"/>
    </source>
</evidence>
<dbReference type="EMBL" id="FUYM01000002">
    <property type="protein sequence ID" value="SKB38508.1"/>
    <property type="molecule type" value="Genomic_DNA"/>
</dbReference>
<dbReference type="GO" id="GO:0009231">
    <property type="term" value="P:riboflavin biosynthetic process"/>
    <property type="evidence" value="ECO:0007669"/>
    <property type="project" value="UniProtKB-UniRule"/>
</dbReference>
<reference evidence="17" key="1">
    <citation type="submission" date="2017-02" db="EMBL/GenBank/DDBJ databases">
        <authorList>
            <person name="Varghese N."/>
            <person name="Submissions S."/>
        </authorList>
    </citation>
    <scope>NUCLEOTIDE SEQUENCE [LARGE SCALE GENOMIC DNA]</scope>
    <source>
        <strain evidence="17">UM2</strain>
    </source>
</reference>
<evidence type="ECO:0000256" key="14">
    <source>
        <dbReference type="HAMAP-Rule" id="MF_00180"/>
    </source>
</evidence>